<comment type="caution">
    <text evidence="3">The sequence shown here is derived from an EMBL/GenBank/DDBJ whole genome shotgun (WGS) entry which is preliminary data.</text>
</comment>
<name>A0A5B1CM99_9BACT</name>
<dbReference type="Pfam" id="PF07589">
    <property type="entry name" value="PEP-CTERM"/>
    <property type="match status" value="1"/>
</dbReference>
<dbReference type="AlphaFoldDB" id="A0A5B1CM99"/>
<protein>
    <recommendedName>
        <fullName evidence="2">Ice-binding protein C-terminal domain-containing protein</fullName>
    </recommendedName>
</protein>
<proteinExistence type="predicted"/>
<dbReference type="RefSeq" id="WP_084422230.1">
    <property type="nucleotide sequence ID" value="NZ_VRLW01000001.1"/>
</dbReference>
<keyword evidence="4" id="KW-1185">Reference proteome</keyword>
<organism evidence="3 4">
    <name type="scientific">Rubripirellula obstinata</name>
    <dbReference type="NCBI Taxonomy" id="406547"/>
    <lineage>
        <taxon>Bacteria</taxon>
        <taxon>Pseudomonadati</taxon>
        <taxon>Planctomycetota</taxon>
        <taxon>Planctomycetia</taxon>
        <taxon>Pirellulales</taxon>
        <taxon>Pirellulaceae</taxon>
        <taxon>Rubripirellula</taxon>
    </lineage>
</organism>
<dbReference type="Proteomes" id="UP000322699">
    <property type="component" value="Unassembled WGS sequence"/>
</dbReference>
<gene>
    <name evidence="3" type="ORF">LF1_39480</name>
</gene>
<dbReference type="InterPro" id="IPR013424">
    <property type="entry name" value="Ice-binding_C"/>
</dbReference>
<evidence type="ECO:0000313" key="4">
    <source>
        <dbReference type="Proteomes" id="UP000322699"/>
    </source>
</evidence>
<evidence type="ECO:0000256" key="1">
    <source>
        <dbReference type="SAM" id="SignalP"/>
    </source>
</evidence>
<dbReference type="NCBIfam" id="TIGR02595">
    <property type="entry name" value="PEP_CTERM"/>
    <property type="match status" value="1"/>
</dbReference>
<reference evidence="3 4" key="1">
    <citation type="submission" date="2019-08" db="EMBL/GenBank/DDBJ databases">
        <title>Deep-cultivation of Planctomycetes and their phenomic and genomic characterization uncovers novel biology.</title>
        <authorList>
            <person name="Wiegand S."/>
            <person name="Jogler M."/>
            <person name="Boedeker C."/>
            <person name="Pinto D."/>
            <person name="Vollmers J."/>
            <person name="Rivas-Marin E."/>
            <person name="Kohn T."/>
            <person name="Peeters S.H."/>
            <person name="Heuer A."/>
            <person name="Rast P."/>
            <person name="Oberbeckmann S."/>
            <person name="Bunk B."/>
            <person name="Jeske O."/>
            <person name="Meyerdierks A."/>
            <person name="Storesund J.E."/>
            <person name="Kallscheuer N."/>
            <person name="Luecker S."/>
            <person name="Lage O.M."/>
            <person name="Pohl T."/>
            <person name="Merkel B.J."/>
            <person name="Hornburger P."/>
            <person name="Mueller R.-W."/>
            <person name="Bruemmer F."/>
            <person name="Labrenz M."/>
            <person name="Spormann A.M."/>
            <person name="Op Den Camp H."/>
            <person name="Overmann J."/>
            <person name="Amann R."/>
            <person name="Jetten M.S.M."/>
            <person name="Mascher T."/>
            <person name="Medema M.H."/>
            <person name="Devos D.P."/>
            <person name="Kaster A.-K."/>
            <person name="Ovreas L."/>
            <person name="Rohde M."/>
            <person name="Galperin M.Y."/>
            <person name="Jogler C."/>
        </authorList>
    </citation>
    <scope>NUCLEOTIDE SEQUENCE [LARGE SCALE GENOMIC DNA]</scope>
    <source>
        <strain evidence="3 4">LF1</strain>
    </source>
</reference>
<feature type="domain" description="Ice-binding protein C-terminal" evidence="2">
    <location>
        <begin position="206"/>
        <end position="228"/>
    </location>
</feature>
<evidence type="ECO:0000259" key="2">
    <source>
        <dbReference type="Pfam" id="PF07589"/>
    </source>
</evidence>
<feature type="signal peptide" evidence="1">
    <location>
        <begin position="1"/>
        <end position="21"/>
    </location>
</feature>
<dbReference type="EMBL" id="VRLW01000001">
    <property type="protein sequence ID" value="KAA1261401.1"/>
    <property type="molecule type" value="Genomic_DNA"/>
</dbReference>
<evidence type="ECO:0000313" key="3">
    <source>
        <dbReference type="EMBL" id="KAA1261401.1"/>
    </source>
</evidence>
<feature type="chain" id="PRO_5022860018" description="Ice-binding protein C-terminal domain-containing protein" evidence="1">
    <location>
        <begin position="22"/>
        <end position="229"/>
    </location>
</feature>
<accession>A0A5B1CM99</accession>
<sequence precursor="true">MMKKLIFTLVGALMLTGTASADIVIDTTASPQSSFGAPGGLFIDFDATPSTLTGQTVTLTENVTYSVDSIGLVGSSQNTQVVDLFLGVYSGYDGTDLTGFLGASDAAATFGGGDGSPINYTFTGITVTSNADLADTSDRLFFAFQNDATAIPAILDLPGNNVYGLQAVGSFAGGAADPAYLVSVVQDNGTIRNDRALVASVGTTVIPEPSSLAILGVAGVCGLVRRRRK</sequence>
<dbReference type="OrthoDB" id="288611at2"/>
<keyword evidence="1" id="KW-0732">Signal</keyword>